<organism evidence="1 2">
    <name type="scientific">Luteolibacter flavescens</name>
    <dbReference type="NCBI Taxonomy" id="1859460"/>
    <lineage>
        <taxon>Bacteria</taxon>
        <taxon>Pseudomonadati</taxon>
        <taxon>Verrucomicrobiota</taxon>
        <taxon>Verrucomicrobiia</taxon>
        <taxon>Verrucomicrobiales</taxon>
        <taxon>Verrucomicrobiaceae</taxon>
        <taxon>Luteolibacter</taxon>
    </lineage>
</organism>
<name>A0ABT3FLR6_9BACT</name>
<evidence type="ECO:0000313" key="2">
    <source>
        <dbReference type="Proteomes" id="UP001207930"/>
    </source>
</evidence>
<dbReference type="Proteomes" id="UP001207930">
    <property type="component" value="Unassembled WGS sequence"/>
</dbReference>
<sequence>MASTFDKAQELNLDPAIYGTFAEIGAGQETANWFFRASGSAGMVAKSISAYDMTMSDAIYGKSDRYVSRQRLQQMLDHEYGILLERLGPKRGSTTTFFSLCNTVRARGYRDTGECHGWLGLRFQLKPGDPPSEIFLHLRLLDDENQEQKEALGIVGVNLIHAAFRYRGHLGRFVASLVENLRPGQVEVDMLKFHGHGYSFFDNRLCSLALVEAGLTESAMFLPDGEVVQPAEALYKKPILLLRGSFDPVTKLHLQMLEQARGVFASALQPGEEAMELCEMTMANLLRGNAVDHVDFIDRCDALQALGKTVLVSRYSEFHRLSSYLARSTQRPIGIVLSIGLLNELFKAKWAENLAGGVLESFGRLFKNQVTLYVYPWKNRRSGELVDSAAFEAPEDSKSLYRYFVETGRVRAVPVGDEELLRYTGRDIHALICRGDEKWQQYVPEAAHRSALHVPMRMQMTADEDAEDQPRIFSPS</sequence>
<accession>A0ABT3FLR6</accession>
<reference evidence="1 2" key="1">
    <citation type="submission" date="2022-10" db="EMBL/GenBank/DDBJ databases">
        <title>Luteolibacter flavescens strain MCCC 1K03193, whole genome shotgun sequencing project.</title>
        <authorList>
            <person name="Zhao G."/>
            <person name="Shen L."/>
        </authorList>
    </citation>
    <scope>NUCLEOTIDE SEQUENCE [LARGE SCALE GENOMIC DNA]</scope>
    <source>
        <strain evidence="1 2">MCCC 1K03193</strain>
    </source>
</reference>
<proteinExistence type="predicted"/>
<comment type="caution">
    <text evidence="1">The sequence shown here is derived from an EMBL/GenBank/DDBJ whole genome shotgun (WGS) entry which is preliminary data.</text>
</comment>
<evidence type="ECO:0000313" key="1">
    <source>
        <dbReference type="EMBL" id="MCW1884514.1"/>
    </source>
</evidence>
<dbReference type="EMBL" id="JAPDDS010000003">
    <property type="protein sequence ID" value="MCW1884514.1"/>
    <property type="molecule type" value="Genomic_DNA"/>
</dbReference>
<dbReference type="RefSeq" id="WP_264500472.1">
    <property type="nucleotide sequence ID" value="NZ_JAPDDS010000003.1"/>
</dbReference>
<keyword evidence="1" id="KW-0675">Receptor</keyword>
<keyword evidence="2" id="KW-1185">Reference proteome</keyword>
<gene>
    <name evidence="1" type="ORF">OKA04_07205</name>
</gene>
<protein>
    <submittedName>
        <fullName evidence="1">TonB-dependent receptor</fullName>
    </submittedName>
</protein>